<evidence type="ECO:0000313" key="1">
    <source>
        <dbReference type="EMBL" id="SDS07030.1"/>
    </source>
</evidence>
<dbReference type="Proteomes" id="UP000199679">
    <property type="component" value="Chromosome I"/>
</dbReference>
<accession>A0A1H1P7K6</accession>
<organism evidence="1 2">
    <name type="scientific">Mucilaginibacter mallensis</name>
    <dbReference type="NCBI Taxonomy" id="652787"/>
    <lineage>
        <taxon>Bacteria</taxon>
        <taxon>Pseudomonadati</taxon>
        <taxon>Bacteroidota</taxon>
        <taxon>Sphingobacteriia</taxon>
        <taxon>Sphingobacteriales</taxon>
        <taxon>Sphingobacteriaceae</taxon>
        <taxon>Mucilaginibacter</taxon>
    </lineage>
</organism>
<dbReference type="AlphaFoldDB" id="A0A1H1P7K6"/>
<protein>
    <submittedName>
        <fullName evidence="1">Uncharacterized protein</fullName>
    </submittedName>
</protein>
<dbReference type="RefSeq" id="WP_091368690.1">
    <property type="nucleotide sequence ID" value="NZ_LT629740.1"/>
</dbReference>
<name>A0A1H1P7K6_MUCMA</name>
<dbReference type="EMBL" id="LT629740">
    <property type="protein sequence ID" value="SDS07030.1"/>
    <property type="molecule type" value="Genomic_DNA"/>
</dbReference>
<reference evidence="1 2" key="1">
    <citation type="submission" date="2016-10" db="EMBL/GenBank/DDBJ databases">
        <authorList>
            <person name="de Groot N.N."/>
        </authorList>
    </citation>
    <scope>NUCLEOTIDE SEQUENCE [LARGE SCALE GENOMIC DNA]</scope>
    <source>
        <strain evidence="1 2">MP1X4</strain>
    </source>
</reference>
<sequence>MKYPITLFLPILLLITFTSNGQVKPYKINKDNITSGQYEEVKLSYDSISKTLTGIIESQEGMFSCSVFFTGKMVKDTLDKYILKAYPYGLTDNAGYPGTLIFKHGRNGHNGEIEIQLSESGACQNFMDLARGIPFSLEKKVTYKKFSMIRSKKAIAYTDSLITNKKGYFVQGDFVSVITENKNCCYVQYLEKPSFKAWIKKSDLIL</sequence>
<proteinExistence type="predicted"/>
<gene>
    <name evidence="1" type="ORF">SAMN05216490_0482</name>
</gene>
<keyword evidence="2" id="KW-1185">Reference proteome</keyword>
<dbReference type="OrthoDB" id="9871340at2"/>
<evidence type="ECO:0000313" key="2">
    <source>
        <dbReference type="Proteomes" id="UP000199679"/>
    </source>
</evidence>